<dbReference type="STRING" id="326297.Sama_2070"/>
<organism evidence="3 4">
    <name type="scientific">Shewanella amazonensis (strain ATCC BAA-1098 / SB2B)</name>
    <dbReference type="NCBI Taxonomy" id="326297"/>
    <lineage>
        <taxon>Bacteria</taxon>
        <taxon>Pseudomonadati</taxon>
        <taxon>Pseudomonadota</taxon>
        <taxon>Gammaproteobacteria</taxon>
        <taxon>Alteromonadales</taxon>
        <taxon>Shewanellaceae</taxon>
        <taxon>Shewanella</taxon>
    </lineage>
</organism>
<name>A1S7B9_SHEAM</name>
<dbReference type="EMBL" id="CP000507">
    <property type="protein sequence ID" value="ABM00276.1"/>
    <property type="molecule type" value="Genomic_DNA"/>
</dbReference>
<evidence type="ECO:0000313" key="3">
    <source>
        <dbReference type="EMBL" id="ABM00276.1"/>
    </source>
</evidence>
<dbReference type="Gene3D" id="2.30.270.10">
    <property type="entry name" value="duf1285 protein"/>
    <property type="match status" value="1"/>
</dbReference>
<dbReference type="KEGG" id="saz:Sama_2070"/>
<dbReference type="Pfam" id="PF06938">
    <property type="entry name" value="DUF1285_N"/>
    <property type="match status" value="1"/>
</dbReference>
<dbReference type="InterPro" id="IPR048341">
    <property type="entry name" value="DUF1285_N"/>
</dbReference>
<dbReference type="AlphaFoldDB" id="A1S7B9"/>
<feature type="region of interest" description="Disordered" evidence="1">
    <location>
        <begin position="1"/>
        <end position="21"/>
    </location>
</feature>
<gene>
    <name evidence="3" type="ordered locus">Sama_2070</name>
</gene>
<dbReference type="RefSeq" id="WP_011760183.1">
    <property type="nucleotide sequence ID" value="NC_008700.1"/>
</dbReference>
<dbReference type="eggNOG" id="COG3816">
    <property type="taxonomic scope" value="Bacteria"/>
</dbReference>
<feature type="domain" description="DUF1285" evidence="2">
    <location>
        <begin position="34"/>
        <end position="91"/>
    </location>
</feature>
<evidence type="ECO:0000313" key="4">
    <source>
        <dbReference type="Proteomes" id="UP000009175"/>
    </source>
</evidence>
<evidence type="ECO:0000256" key="1">
    <source>
        <dbReference type="SAM" id="MobiDB-lite"/>
    </source>
</evidence>
<sequence length="161" mass="17699">MTQIPDPNTQSANAMSQEGPPEAAAFAAMENMLKPAFCSEQPLFAIDEAGRWHYQGQPLPDKFARLFMGILRPDSGGWALVTPAERVKVTVARTPVVIVDFETAADQLILTCVLGSQYRVDKADISLMEEGVLISLPNLKTGSMSRACFYRYAELLLCDKD</sequence>
<evidence type="ECO:0000259" key="2">
    <source>
        <dbReference type="Pfam" id="PF06938"/>
    </source>
</evidence>
<dbReference type="Gene3D" id="3.10.540.10">
    <property type="entry name" value="duf1285 like domain"/>
    <property type="match status" value="1"/>
</dbReference>
<dbReference type="Proteomes" id="UP000009175">
    <property type="component" value="Chromosome"/>
</dbReference>
<protein>
    <recommendedName>
        <fullName evidence="2">DUF1285 domain-containing protein</fullName>
    </recommendedName>
</protein>
<reference evidence="3 4" key="1">
    <citation type="submission" date="2006-12" db="EMBL/GenBank/DDBJ databases">
        <title>Complete sequence of Shewanella amazonensis SB2B.</title>
        <authorList>
            <consortium name="US DOE Joint Genome Institute"/>
            <person name="Copeland A."/>
            <person name="Lucas S."/>
            <person name="Lapidus A."/>
            <person name="Barry K."/>
            <person name="Detter J.C."/>
            <person name="Glavina del Rio T."/>
            <person name="Hammon N."/>
            <person name="Israni S."/>
            <person name="Dalin E."/>
            <person name="Tice H."/>
            <person name="Pitluck S."/>
            <person name="Munk A.C."/>
            <person name="Brettin T."/>
            <person name="Bruce D."/>
            <person name="Han C."/>
            <person name="Tapia R."/>
            <person name="Gilna P."/>
            <person name="Schmutz J."/>
            <person name="Larimer F."/>
            <person name="Land M."/>
            <person name="Hauser L."/>
            <person name="Kyrpides N."/>
            <person name="Mikhailova N."/>
            <person name="Fredrickson J."/>
            <person name="Richardson P."/>
        </authorList>
    </citation>
    <scope>NUCLEOTIDE SEQUENCE [LARGE SCALE GENOMIC DNA]</scope>
    <source>
        <strain evidence="4">ATCC BAA-1098 / SB2B</strain>
    </source>
</reference>
<feature type="compositionally biased region" description="Polar residues" evidence="1">
    <location>
        <begin position="1"/>
        <end position="16"/>
    </location>
</feature>
<dbReference type="InterPro" id="IPR023361">
    <property type="entry name" value="DUF1285_beta_roll_sf"/>
</dbReference>
<keyword evidence="4" id="KW-1185">Reference proteome</keyword>
<dbReference type="SMR" id="A1S7B9"/>
<dbReference type="HOGENOM" id="CLU_127132_0_0_6"/>
<proteinExistence type="predicted"/>
<accession>A1S7B9</accession>